<proteinExistence type="predicted"/>
<gene>
    <name evidence="1" type="ORF">VNI00_017144</name>
</gene>
<organism evidence="1 2">
    <name type="scientific">Paramarasmius palmivorus</name>
    <dbReference type="NCBI Taxonomy" id="297713"/>
    <lineage>
        <taxon>Eukaryota</taxon>
        <taxon>Fungi</taxon>
        <taxon>Dikarya</taxon>
        <taxon>Basidiomycota</taxon>
        <taxon>Agaricomycotina</taxon>
        <taxon>Agaricomycetes</taxon>
        <taxon>Agaricomycetidae</taxon>
        <taxon>Agaricales</taxon>
        <taxon>Marasmiineae</taxon>
        <taxon>Marasmiaceae</taxon>
        <taxon>Paramarasmius</taxon>
    </lineage>
</organism>
<comment type="caution">
    <text evidence="1">The sequence shown here is derived from an EMBL/GenBank/DDBJ whole genome shotgun (WGS) entry which is preliminary data.</text>
</comment>
<protein>
    <submittedName>
        <fullName evidence="1">Uncharacterized protein</fullName>
    </submittedName>
</protein>
<accession>A0AAW0B9R0</accession>
<dbReference type="AlphaFoldDB" id="A0AAW0B9R0"/>
<reference evidence="1 2" key="1">
    <citation type="submission" date="2024-01" db="EMBL/GenBank/DDBJ databases">
        <title>A draft genome for a cacao thread blight-causing isolate of Paramarasmius palmivorus.</title>
        <authorList>
            <person name="Baruah I.K."/>
            <person name="Bukari Y."/>
            <person name="Amoako-Attah I."/>
            <person name="Meinhardt L.W."/>
            <person name="Bailey B.A."/>
            <person name="Cohen S.P."/>
        </authorList>
    </citation>
    <scope>NUCLEOTIDE SEQUENCE [LARGE SCALE GENOMIC DNA]</scope>
    <source>
        <strain evidence="1 2">GH-12</strain>
    </source>
</reference>
<name>A0AAW0B9R0_9AGAR</name>
<sequence>MSYQHIGDCRTTIGQISAGVVKDFFKHDPQFVDKPDSPNTIQLYSLQRQTGLLVFIVEVMKKVSASVKSSKINFGKPTGGVAMVAAAVDHPFRHFEANSINSTVAMVPFTAGTFSTTIGGYVKYLSNFSDNWWNHLRELYDFEPTIPLHPLTLQIHWDLDGAAFTYLLVQSKPSDLGHIF</sequence>
<keyword evidence="2" id="KW-1185">Reference proteome</keyword>
<evidence type="ECO:0000313" key="1">
    <source>
        <dbReference type="EMBL" id="KAK7021916.1"/>
    </source>
</evidence>
<dbReference type="Proteomes" id="UP001383192">
    <property type="component" value="Unassembled WGS sequence"/>
</dbReference>
<evidence type="ECO:0000313" key="2">
    <source>
        <dbReference type="Proteomes" id="UP001383192"/>
    </source>
</evidence>
<dbReference type="EMBL" id="JAYKXP010000158">
    <property type="protein sequence ID" value="KAK7021916.1"/>
    <property type="molecule type" value="Genomic_DNA"/>
</dbReference>